<dbReference type="InterPro" id="IPR001750">
    <property type="entry name" value="ND/Mrp_TM"/>
</dbReference>
<feature type="transmembrane region" description="Helical" evidence="6">
    <location>
        <begin position="369"/>
        <end position="394"/>
    </location>
</feature>
<name>A7NL12_ROSCS</name>
<evidence type="ECO:0000256" key="2">
    <source>
        <dbReference type="ARBA" id="ARBA00022692"/>
    </source>
</evidence>
<evidence type="ECO:0000259" key="7">
    <source>
        <dbReference type="Pfam" id="PF00361"/>
    </source>
</evidence>
<feature type="transmembrane region" description="Helical" evidence="6">
    <location>
        <begin position="121"/>
        <end position="141"/>
    </location>
</feature>
<dbReference type="KEGG" id="rca:Rcas_2096"/>
<feature type="transmembrane region" description="Helical" evidence="6">
    <location>
        <begin position="153"/>
        <end position="171"/>
    </location>
</feature>
<feature type="transmembrane region" description="Helical" evidence="6">
    <location>
        <begin position="34"/>
        <end position="54"/>
    </location>
</feature>
<dbReference type="PRINTS" id="PR01435">
    <property type="entry name" value="NPOXDRDTASE5"/>
</dbReference>
<evidence type="ECO:0000256" key="4">
    <source>
        <dbReference type="ARBA" id="ARBA00023136"/>
    </source>
</evidence>
<dbReference type="EMBL" id="CP000804">
    <property type="protein sequence ID" value="ABU58182.1"/>
    <property type="molecule type" value="Genomic_DNA"/>
</dbReference>
<feature type="domain" description="NADH:quinone oxidoreductase/Mrp antiporter transmembrane" evidence="7">
    <location>
        <begin position="170"/>
        <end position="484"/>
    </location>
</feature>
<dbReference type="PANTHER" id="PTHR42829:SF2">
    <property type="entry name" value="NADH-UBIQUINONE OXIDOREDUCTASE CHAIN 5"/>
    <property type="match status" value="1"/>
</dbReference>
<dbReference type="InterPro" id="IPR018393">
    <property type="entry name" value="NADHpl_OxRdtase_5_subgr"/>
</dbReference>
<feature type="transmembrane region" description="Helical" evidence="6">
    <location>
        <begin position="706"/>
        <end position="724"/>
    </location>
</feature>
<feature type="transmembrane region" description="Helical" evidence="6">
    <location>
        <begin position="6"/>
        <end position="27"/>
    </location>
</feature>
<feature type="transmembrane region" description="Helical" evidence="6">
    <location>
        <begin position="532"/>
        <end position="551"/>
    </location>
</feature>
<dbReference type="eggNOG" id="COG1009">
    <property type="taxonomic scope" value="Bacteria"/>
</dbReference>
<dbReference type="NCBIfam" id="NF005141">
    <property type="entry name" value="PRK06590.1"/>
    <property type="match status" value="1"/>
</dbReference>
<feature type="transmembrane region" description="Helical" evidence="6">
    <location>
        <begin position="437"/>
        <end position="457"/>
    </location>
</feature>
<evidence type="ECO:0000256" key="3">
    <source>
        <dbReference type="ARBA" id="ARBA00022989"/>
    </source>
</evidence>
<dbReference type="GO" id="GO:0016020">
    <property type="term" value="C:membrane"/>
    <property type="evidence" value="ECO:0007669"/>
    <property type="project" value="UniProtKB-SubCell"/>
</dbReference>
<organism evidence="9 10">
    <name type="scientific">Roseiflexus castenholzii (strain DSM 13941 / HLO8)</name>
    <dbReference type="NCBI Taxonomy" id="383372"/>
    <lineage>
        <taxon>Bacteria</taxon>
        <taxon>Bacillati</taxon>
        <taxon>Chloroflexota</taxon>
        <taxon>Chloroflexia</taxon>
        <taxon>Chloroflexales</taxon>
        <taxon>Roseiflexineae</taxon>
        <taxon>Roseiflexaceae</taxon>
        <taxon>Roseiflexus</taxon>
    </lineage>
</organism>
<feature type="transmembrane region" description="Helical" evidence="6">
    <location>
        <begin position="257"/>
        <end position="282"/>
    </location>
</feature>
<dbReference type="InterPro" id="IPR003945">
    <property type="entry name" value="NU5C-like"/>
</dbReference>
<keyword evidence="9" id="KW-0560">Oxidoreductase</keyword>
<dbReference type="PANTHER" id="PTHR42829">
    <property type="entry name" value="NADH-UBIQUINONE OXIDOREDUCTASE CHAIN 5"/>
    <property type="match status" value="1"/>
</dbReference>
<dbReference type="HOGENOM" id="CLU_007100_6_1_0"/>
<evidence type="ECO:0000256" key="6">
    <source>
        <dbReference type="SAM" id="Phobius"/>
    </source>
</evidence>
<evidence type="ECO:0000313" key="9">
    <source>
        <dbReference type="EMBL" id="ABU58182.1"/>
    </source>
</evidence>
<dbReference type="Pfam" id="PF00662">
    <property type="entry name" value="Proton_antipo_N"/>
    <property type="match status" value="1"/>
</dbReference>
<dbReference type="GO" id="GO:0042773">
    <property type="term" value="P:ATP synthesis coupled electron transport"/>
    <property type="evidence" value="ECO:0007669"/>
    <property type="project" value="InterPro"/>
</dbReference>
<dbReference type="GO" id="GO:0012505">
    <property type="term" value="C:endomembrane system"/>
    <property type="evidence" value="ECO:0007669"/>
    <property type="project" value="UniProtKB-SubCell"/>
</dbReference>
<feature type="transmembrane region" description="Helical" evidence="6">
    <location>
        <begin position="333"/>
        <end position="357"/>
    </location>
</feature>
<proteinExistence type="predicted"/>
<dbReference type="Pfam" id="PF00361">
    <property type="entry name" value="Proton_antipo_M"/>
    <property type="match status" value="1"/>
</dbReference>
<dbReference type="Proteomes" id="UP000000263">
    <property type="component" value="Chromosome"/>
</dbReference>
<accession>A7NL12</accession>
<dbReference type="OrthoDB" id="9807568at2"/>
<keyword evidence="4 6" id="KW-0472">Membrane</keyword>
<dbReference type="GO" id="GO:0048038">
    <property type="term" value="F:quinone binding"/>
    <property type="evidence" value="ECO:0007669"/>
    <property type="project" value="UniProtKB-KW"/>
</dbReference>
<feature type="transmembrane region" description="Helical" evidence="6">
    <location>
        <begin position="469"/>
        <end position="488"/>
    </location>
</feature>
<dbReference type="RefSeq" id="WP_012120606.1">
    <property type="nucleotide sequence ID" value="NC_009767.1"/>
</dbReference>
<feature type="transmembrane region" description="Helical" evidence="6">
    <location>
        <begin position="177"/>
        <end position="195"/>
    </location>
</feature>
<comment type="subcellular location">
    <subcellularLocation>
        <location evidence="1">Endomembrane system</location>
        <topology evidence="1">Multi-pass membrane protein</topology>
    </subcellularLocation>
    <subcellularLocation>
        <location evidence="5">Membrane</location>
        <topology evidence="5">Multi-pass membrane protein</topology>
    </subcellularLocation>
</comment>
<gene>
    <name evidence="9" type="ordered locus">Rcas_2096</name>
</gene>
<dbReference type="InterPro" id="IPR001516">
    <property type="entry name" value="Proton_antipo_N"/>
</dbReference>
<evidence type="ECO:0000259" key="8">
    <source>
        <dbReference type="Pfam" id="PF00662"/>
    </source>
</evidence>
<keyword evidence="2 5" id="KW-0812">Transmembrane</keyword>
<keyword evidence="3 6" id="KW-1133">Transmembrane helix</keyword>
<keyword evidence="10" id="KW-1185">Reference proteome</keyword>
<dbReference type="EC" id="1.6.99.5" evidence="9"/>
<feature type="transmembrane region" description="Helical" evidence="6">
    <location>
        <begin position="303"/>
        <end position="321"/>
    </location>
</feature>
<evidence type="ECO:0000313" key="10">
    <source>
        <dbReference type="Proteomes" id="UP000000263"/>
    </source>
</evidence>
<evidence type="ECO:0000256" key="1">
    <source>
        <dbReference type="ARBA" id="ARBA00004127"/>
    </source>
</evidence>
<reference evidence="9 10" key="1">
    <citation type="submission" date="2007-08" db="EMBL/GenBank/DDBJ databases">
        <title>Complete sequence of Roseiflexus castenholzii DSM 13941.</title>
        <authorList>
            <consortium name="US DOE Joint Genome Institute"/>
            <person name="Copeland A."/>
            <person name="Lucas S."/>
            <person name="Lapidus A."/>
            <person name="Barry K."/>
            <person name="Glavina del Rio T."/>
            <person name="Dalin E."/>
            <person name="Tice H."/>
            <person name="Pitluck S."/>
            <person name="Thompson L.S."/>
            <person name="Brettin T."/>
            <person name="Bruce D."/>
            <person name="Detter J.C."/>
            <person name="Han C."/>
            <person name="Tapia R."/>
            <person name="Schmutz J."/>
            <person name="Larimer F."/>
            <person name="Land M."/>
            <person name="Hauser L."/>
            <person name="Kyrpides N."/>
            <person name="Mikhailova N."/>
            <person name="Bryant D.A."/>
            <person name="Hanada S."/>
            <person name="Tsukatani Y."/>
            <person name="Richardson P."/>
        </authorList>
    </citation>
    <scope>NUCLEOTIDE SEQUENCE [LARGE SCALE GENOMIC DNA]</scope>
    <source>
        <strain evidence="10">DSM 13941 / HLO8</strain>
    </source>
</reference>
<feature type="transmembrane region" description="Helical" evidence="6">
    <location>
        <begin position="572"/>
        <end position="593"/>
    </location>
</feature>
<dbReference type="Gene3D" id="1.20.5.2700">
    <property type="match status" value="2"/>
</dbReference>
<feature type="domain" description="NADH-Ubiquinone oxidoreductase (complex I) chain 5 N-terminal" evidence="8">
    <location>
        <begin position="103"/>
        <end position="154"/>
    </location>
</feature>
<feature type="transmembrane region" description="Helical" evidence="6">
    <location>
        <begin position="216"/>
        <end position="234"/>
    </location>
</feature>
<dbReference type="PRINTS" id="PR01434">
    <property type="entry name" value="NADHDHGNASE5"/>
</dbReference>
<protein>
    <submittedName>
        <fullName evidence="9">Proton-translocating NADH-quinone oxidoreductase, chain L</fullName>
        <ecNumber evidence="9">1.6.99.5</ecNumber>
    </submittedName>
</protein>
<dbReference type="NCBIfam" id="TIGR01974">
    <property type="entry name" value="NDH_I_L"/>
    <property type="match status" value="1"/>
</dbReference>
<dbReference type="GO" id="GO:0015990">
    <property type="term" value="P:electron transport coupled proton transport"/>
    <property type="evidence" value="ECO:0007669"/>
    <property type="project" value="TreeGrafter"/>
</dbReference>
<dbReference type="STRING" id="383372.Rcas_2096"/>
<dbReference type="GO" id="GO:0008137">
    <property type="term" value="F:NADH dehydrogenase (ubiquinone) activity"/>
    <property type="evidence" value="ECO:0007669"/>
    <property type="project" value="InterPro"/>
</dbReference>
<dbReference type="AlphaFoldDB" id="A7NL12"/>
<evidence type="ECO:0000256" key="5">
    <source>
        <dbReference type="RuleBase" id="RU000320"/>
    </source>
</evidence>
<dbReference type="GO" id="GO:0003954">
    <property type="term" value="F:NADH dehydrogenase activity"/>
    <property type="evidence" value="ECO:0007669"/>
    <property type="project" value="TreeGrafter"/>
</dbReference>
<sequence length="726" mass="78461">MGWFLQNAWLIPLLPLIGFVVITLTPIQRNRNASAWLATLLMVGATIIALGTTVEVAGGVKIAADGAVAAHTEEGHAIEPAADKGAGHGFEWRDPNIVRTIRWAPAGGDVSFTMGYIIDPAVAAMLVMVTITATCIHLFSVGYMAHDPRQARFFSFISLFTAAMLAMVMASNLLLFFMAWEIMGLCSYLLIGFWYDKNYADPNQITPRQAAIKAFITTRIGDVLFMIGLAWLWTEAGTLELGTGPGQVFNPALLERLAATTTGIGISAATGIALLIFSGTIGKSAQFPLHVWLPDAMEGPTPVSALIHAATMVSAGVFLTARTFPIFQVGDALPVVATIGAFTALFAALIAVGQFDIKRILAYSTLSQLGFMVAALGIGGWVAAMFHLLTHAFFKALLFLGSGSVIHGMEATVGHDSNTAQDIRNMGGLRRFMPVTFLAYMAGFLALVGFPGFAGFWSKDEILADAFRANTLVWGVLSLASLLTAFYMTRQIMVVFFGTFRGHHPRQQPYAFVSHDDHRHEAHDPHESPWTMTAPLVILALFAVFAGVVNLPFDGFHHLADFFGQEAGKLNLLVMGISGAIAIGGIVLGWLVYRNAFVSSAEEADPLERMMPGVFTVLNRKFYVDELYAATVGAAAAVLTRIWTWLDEQVIDRVVIETGRFTRFLGQVNFILDDALLNDGADLMATGTQVAGDRTRRTTTGKVQDYVALAFAGAVVLGVLYLYLVR</sequence>